<keyword evidence="3" id="KW-1185">Reference proteome</keyword>
<evidence type="ECO:0000313" key="2">
    <source>
        <dbReference type="EMBL" id="TDQ67381.1"/>
    </source>
</evidence>
<dbReference type="RefSeq" id="WP_166638921.1">
    <property type="nucleotide sequence ID" value="NZ_SNYR01000001.1"/>
</dbReference>
<feature type="transmembrane region" description="Helical" evidence="1">
    <location>
        <begin position="12"/>
        <end position="34"/>
    </location>
</feature>
<feature type="transmembrane region" description="Helical" evidence="1">
    <location>
        <begin position="57"/>
        <end position="82"/>
    </location>
</feature>
<dbReference type="InterPro" id="IPR025495">
    <property type="entry name" value="DUF4386"/>
</dbReference>
<sequence>MTHIPMQNLRKTTLFTGLCFLILVVTGPIGLMLMPEQIFVADNAAQTLENLTAKSDMFFYGIGAQIAIFLTEIVLSCLLYVLTRPVSQTFALIALAARLTMTVIIGMNIVPLLGAYHMATTDYAALPIAELSNLMFNLHIYGTLAWQFAFALHLIFLGYLVFNSTYLPRLIGVALSIGGLGYMTDSLGRISGWMDISIFSIASNSLLGVAGVGEISLALWLLIKGVNMDKWKTKTLTS</sequence>
<evidence type="ECO:0000313" key="3">
    <source>
        <dbReference type="Proteomes" id="UP000295391"/>
    </source>
</evidence>
<protein>
    <submittedName>
        <fullName evidence="2">Uncharacterized protein DUF4386</fullName>
    </submittedName>
</protein>
<keyword evidence="1" id="KW-0472">Membrane</keyword>
<feature type="transmembrane region" description="Helical" evidence="1">
    <location>
        <begin position="138"/>
        <end position="159"/>
    </location>
</feature>
<gene>
    <name evidence="2" type="ORF">ATL17_1394</name>
</gene>
<feature type="transmembrane region" description="Helical" evidence="1">
    <location>
        <begin position="166"/>
        <end position="184"/>
    </location>
</feature>
<keyword evidence="1" id="KW-1133">Transmembrane helix</keyword>
<feature type="transmembrane region" description="Helical" evidence="1">
    <location>
        <begin position="196"/>
        <end position="223"/>
    </location>
</feature>
<proteinExistence type="predicted"/>
<dbReference type="Proteomes" id="UP000295391">
    <property type="component" value="Unassembled WGS sequence"/>
</dbReference>
<organism evidence="2 3">
    <name type="scientific">Maritalea mobilis</name>
    <dbReference type="NCBI Taxonomy" id="483324"/>
    <lineage>
        <taxon>Bacteria</taxon>
        <taxon>Pseudomonadati</taxon>
        <taxon>Pseudomonadota</taxon>
        <taxon>Alphaproteobacteria</taxon>
        <taxon>Hyphomicrobiales</taxon>
        <taxon>Devosiaceae</taxon>
        <taxon>Maritalea</taxon>
    </lineage>
</organism>
<dbReference type="AlphaFoldDB" id="A0A4R6VV45"/>
<evidence type="ECO:0000256" key="1">
    <source>
        <dbReference type="SAM" id="Phobius"/>
    </source>
</evidence>
<keyword evidence="1" id="KW-0812">Transmembrane</keyword>
<comment type="caution">
    <text evidence="2">The sequence shown here is derived from an EMBL/GenBank/DDBJ whole genome shotgun (WGS) entry which is preliminary data.</text>
</comment>
<name>A0A4R6VV45_9HYPH</name>
<feature type="transmembrane region" description="Helical" evidence="1">
    <location>
        <begin position="89"/>
        <end position="118"/>
    </location>
</feature>
<reference evidence="2 3" key="1">
    <citation type="submission" date="2019-03" db="EMBL/GenBank/DDBJ databases">
        <title>Genomic Encyclopedia of Type Strains, Phase III (KMG-III): the genomes of soil and plant-associated and newly described type strains.</title>
        <authorList>
            <person name="Whitman W."/>
        </authorList>
    </citation>
    <scope>NUCLEOTIDE SEQUENCE [LARGE SCALE GENOMIC DNA]</scope>
    <source>
        <strain evidence="2 3">CGMCC 1.7002</strain>
    </source>
</reference>
<dbReference type="EMBL" id="SNYR01000001">
    <property type="protein sequence ID" value="TDQ67381.1"/>
    <property type="molecule type" value="Genomic_DNA"/>
</dbReference>
<dbReference type="Pfam" id="PF14329">
    <property type="entry name" value="DUF4386"/>
    <property type="match status" value="1"/>
</dbReference>
<accession>A0A4R6VV45</accession>